<keyword evidence="1" id="KW-0472">Membrane</keyword>
<dbReference type="Proteomes" id="UP000600865">
    <property type="component" value="Unassembled WGS sequence"/>
</dbReference>
<evidence type="ECO:0000313" key="3">
    <source>
        <dbReference type="Proteomes" id="UP000600865"/>
    </source>
</evidence>
<feature type="transmembrane region" description="Helical" evidence="1">
    <location>
        <begin position="33"/>
        <end position="52"/>
    </location>
</feature>
<dbReference type="RefSeq" id="WP_189586523.1">
    <property type="nucleotide sequence ID" value="NZ_BMYV01000003.1"/>
</dbReference>
<organism evidence="2 3">
    <name type="scientific">Litorimonas cladophorae</name>
    <dbReference type="NCBI Taxonomy" id="1220491"/>
    <lineage>
        <taxon>Bacteria</taxon>
        <taxon>Pseudomonadati</taxon>
        <taxon>Pseudomonadota</taxon>
        <taxon>Alphaproteobacteria</taxon>
        <taxon>Maricaulales</taxon>
        <taxon>Robiginitomaculaceae</taxon>
    </lineage>
</organism>
<gene>
    <name evidence="2" type="ORF">GCM10011309_24290</name>
</gene>
<keyword evidence="1" id="KW-0812">Transmembrane</keyword>
<protein>
    <recommendedName>
        <fullName evidence="4">Yip1 domain-containing protein</fullName>
    </recommendedName>
</protein>
<feature type="transmembrane region" description="Helical" evidence="1">
    <location>
        <begin position="64"/>
        <end position="90"/>
    </location>
</feature>
<feature type="transmembrane region" description="Helical" evidence="1">
    <location>
        <begin position="164"/>
        <end position="184"/>
    </location>
</feature>
<dbReference type="AlphaFoldDB" id="A0A918NJW5"/>
<evidence type="ECO:0000313" key="2">
    <source>
        <dbReference type="EMBL" id="GGX73392.1"/>
    </source>
</evidence>
<keyword evidence="3" id="KW-1185">Reference proteome</keyword>
<accession>A0A918NJW5</accession>
<name>A0A918NJW5_9PROT</name>
<reference evidence="2 3" key="1">
    <citation type="journal article" date="2014" name="Int. J. Syst. Evol. Microbiol.">
        <title>Complete genome sequence of Corynebacterium casei LMG S-19264T (=DSM 44701T), isolated from a smear-ripened cheese.</title>
        <authorList>
            <consortium name="US DOE Joint Genome Institute (JGI-PGF)"/>
            <person name="Walter F."/>
            <person name="Albersmeier A."/>
            <person name="Kalinowski J."/>
            <person name="Ruckert C."/>
        </authorList>
    </citation>
    <scope>NUCLEOTIDE SEQUENCE [LARGE SCALE GENOMIC DNA]</scope>
    <source>
        <strain evidence="2 3">KCTC 23968</strain>
    </source>
</reference>
<keyword evidence="1" id="KW-1133">Transmembrane helix</keyword>
<proteinExistence type="predicted"/>
<feature type="transmembrane region" description="Helical" evidence="1">
    <location>
        <begin position="111"/>
        <end position="144"/>
    </location>
</feature>
<comment type="caution">
    <text evidence="2">The sequence shown here is derived from an EMBL/GenBank/DDBJ whole genome shotgun (WGS) entry which is preliminary data.</text>
</comment>
<sequence>MRITKPLLGVFAVLGNWPNWEVYFDLSRRGLKASFGGLTASLMPLWLVVLGVQTERARLADSDVILPSVLPFVLVAGLWLFAFPALAYLIGMIFEKMDRARPWVITRNWTVFALVGIAGLMFGLVGLGILPFMVANGVAFAAYLGLLAADIRLAQKVAEFSWGMATLLGCIIVAVSLTFVQLALSA</sequence>
<evidence type="ECO:0000256" key="1">
    <source>
        <dbReference type="SAM" id="Phobius"/>
    </source>
</evidence>
<evidence type="ECO:0008006" key="4">
    <source>
        <dbReference type="Google" id="ProtNLM"/>
    </source>
</evidence>
<dbReference type="EMBL" id="BMYV01000003">
    <property type="protein sequence ID" value="GGX73392.1"/>
    <property type="molecule type" value="Genomic_DNA"/>
</dbReference>